<feature type="compositionally biased region" description="Basic and acidic residues" evidence="1">
    <location>
        <begin position="16"/>
        <end position="29"/>
    </location>
</feature>
<evidence type="ECO:0000313" key="2">
    <source>
        <dbReference type="EMBL" id="EDP56258.1"/>
    </source>
</evidence>
<organism evidence="2 3">
    <name type="scientific">Aspergillus fumigatus (strain CBS 144.89 / FGSC A1163 / CEA10)</name>
    <name type="common">Neosartorya fumigata</name>
    <dbReference type="NCBI Taxonomy" id="451804"/>
    <lineage>
        <taxon>Eukaryota</taxon>
        <taxon>Fungi</taxon>
        <taxon>Dikarya</taxon>
        <taxon>Ascomycota</taxon>
        <taxon>Pezizomycotina</taxon>
        <taxon>Eurotiomycetes</taxon>
        <taxon>Eurotiomycetidae</taxon>
        <taxon>Eurotiales</taxon>
        <taxon>Aspergillaceae</taxon>
        <taxon>Aspergillus</taxon>
        <taxon>Aspergillus subgen. Fumigati</taxon>
    </lineage>
</organism>
<dbReference type="AlphaFoldDB" id="B0XQE4"/>
<evidence type="ECO:0000313" key="3">
    <source>
        <dbReference type="Proteomes" id="UP000001699"/>
    </source>
</evidence>
<sequence length="70" mass="8179">MSITPEDRGQTSNNEPRWDDGEDLGREYEQPSSCKVVPYRQHPDGEEAALLRSNTERFQMFFRAHSAIFF</sequence>
<feature type="region of interest" description="Disordered" evidence="1">
    <location>
        <begin position="1"/>
        <end position="39"/>
    </location>
</feature>
<dbReference type="Proteomes" id="UP000001699">
    <property type="component" value="Unassembled WGS sequence"/>
</dbReference>
<keyword evidence="3" id="KW-1185">Reference proteome</keyword>
<protein>
    <submittedName>
        <fullName evidence="2">Uncharacterized protein</fullName>
    </submittedName>
</protein>
<dbReference type="EMBL" id="DS499594">
    <property type="protein sequence ID" value="EDP56258.1"/>
    <property type="molecule type" value="Genomic_DNA"/>
</dbReference>
<dbReference type="HOGENOM" id="CLU_2757323_0_0_1"/>
<accession>B0XQE4</accession>
<proteinExistence type="predicted"/>
<gene>
    <name evidence="2" type="ORF">AFUB_009660</name>
</gene>
<reference evidence="2 3" key="1">
    <citation type="journal article" date="2008" name="PLoS Genet.">
        <title>Genomic islands in the pathogenic filamentous fungus Aspergillus fumigatus.</title>
        <authorList>
            <person name="Fedorova N.D."/>
            <person name="Khaldi N."/>
            <person name="Joardar V.S."/>
            <person name="Maiti R."/>
            <person name="Amedeo P."/>
            <person name="Anderson M.J."/>
            <person name="Crabtree J."/>
            <person name="Silva J.C."/>
            <person name="Badger J.H."/>
            <person name="Albarraq A."/>
            <person name="Angiuoli S."/>
            <person name="Bussey H."/>
            <person name="Bowyer P."/>
            <person name="Cotty P.J."/>
            <person name="Dyer P.S."/>
            <person name="Egan A."/>
            <person name="Galens K."/>
            <person name="Fraser-Liggett C.M."/>
            <person name="Haas B.J."/>
            <person name="Inman J.M."/>
            <person name="Kent R."/>
            <person name="Lemieux S."/>
            <person name="Malavazi I."/>
            <person name="Orvis J."/>
            <person name="Roemer T."/>
            <person name="Ronning C.M."/>
            <person name="Sundaram J.P."/>
            <person name="Sutton G."/>
            <person name="Turner G."/>
            <person name="Venter J.C."/>
            <person name="White O.R."/>
            <person name="Whitty B.R."/>
            <person name="Youngman P."/>
            <person name="Wolfe K.H."/>
            <person name="Goldman G.H."/>
            <person name="Wortman J.R."/>
            <person name="Jiang B."/>
            <person name="Denning D.W."/>
            <person name="Nierman W.C."/>
        </authorList>
    </citation>
    <scope>NUCLEOTIDE SEQUENCE [LARGE SCALE GENOMIC DNA]</scope>
    <source>
        <strain evidence="3">CBS 144.89 / FGSC A1163 / CEA10</strain>
    </source>
</reference>
<dbReference type="VEuPathDB" id="FungiDB:AFUB_009660"/>
<evidence type="ECO:0000256" key="1">
    <source>
        <dbReference type="SAM" id="MobiDB-lite"/>
    </source>
</evidence>
<name>B0XQE4_ASPFC</name>